<dbReference type="PROSITE" id="PS51257">
    <property type="entry name" value="PROKAR_LIPOPROTEIN"/>
    <property type="match status" value="1"/>
</dbReference>
<evidence type="ECO:0000313" key="1">
    <source>
        <dbReference type="EnsemblMetazoa" id="AALB014174-PA"/>
    </source>
</evidence>
<dbReference type="EnsemblMetazoa" id="AALB014174-RA">
    <property type="protein sequence ID" value="AALB014174-PA"/>
    <property type="gene ID" value="AALB014174"/>
</dbReference>
<dbReference type="Proteomes" id="UP000069272">
    <property type="component" value="Chromosome 2L"/>
</dbReference>
<proteinExistence type="predicted"/>
<evidence type="ECO:0000313" key="2">
    <source>
        <dbReference type="Proteomes" id="UP000069272"/>
    </source>
</evidence>
<accession>A0A182FWZ1</accession>
<reference evidence="1" key="2">
    <citation type="submission" date="2022-08" db="UniProtKB">
        <authorList>
            <consortium name="EnsemblMetazoa"/>
        </authorList>
    </citation>
    <scope>IDENTIFICATION</scope>
    <source>
        <strain evidence="1">STECLA/ALBI9_A</strain>
    </source>
</reference>
<dbReference type="VEuPathDB" id="VectorBase:AALB014174"/>
<reference evidence="1 2" key="1">
    <citation type="journal article" date="2017" name="G3 (Bethesda)">
        <title>The Physical Genome Mapping of Anopheles albimanus Corrected Scaffold Misassemblies and Identified Interarm Rearrangements in Genus Anopheles.</title>
        <authorList>
            <person name="Artemov G.N."/>
            <person name="Peery A.N."/>
            <person name="Jiang X."/>
            <person name="Tu Z."/>
            <person name="Stegniy V.N."/>
            <person name="Sharakhova M.V."/>
            <person name="Sharakhov I.V."/>
        </authorList>
    </citation>
    <scope>NUCLEOTIDE SEQUENCE [LARGE SCALE GENOMIC DNA]</scope>
    <source>
        <strain evidence="1 2">ALBI9_A</strain>
    </source>
</reference>
<protein>
    <submittedName>
        <fullName evidence="1">Uncharacterized protein</fullName>
    </submittedName>
</protein>
<name>A0A182FWZ1_ANOAL</name>
<sequence>MKFTFALFAVVALLVAAVSCQDDDVERQWAAIGKLIPNIFRGGSKLPNVAKVIEGVGDAVQIGQTVACLLPGTDIPC</sequence>
<keyword evidence="2" id="KW-1185">Reference proteome</keyword>
<organism evidence="1 2">
    <name type="scientific">Anopheles albimanus</name>
    <name type="common">New world malaria mosquito</name>
    <dbReference type="NCBI Taxonomy" id="7167"/>
    <lineage>
        <taxon>Eukaryota</taxon>
        <taxon>Metazoa</taxon>
        <taxon>Ecdysozoa</taxon>
        <taxon>Arthropoda</taxon>
        <taxon>Hexapoda</taxon>
        <taxon>Insecta</taxon>
        <taxon>Pterygota</taxon>
        <taxon>Neoptera</taxon>
        <taxon>Endopterygota</taxon>
        <taxon>Diptera</taxon>
        <taxon>Nematocera</taxon>
        <taxon>Culicoidea</taxon>
        <taxon>Culicidae</taxon>
        <taxon>Anophelinae</taxon>
        <taxon>Anopheles</taxon>
    </lineage>
</organism>
<dbReference type="AlphaFoldDB" id="A0A182FWZ1"/>